<protein>
    <submittedName>
        <fullName evidence="9">ABC transporter permease</fullName>
    </submittedName>
</protein>
<dbReference type="CDD" id="cd06261">
    <property type="entry name" value="TM_PBP2"/>
    <property type="match status" value="1"/>
</dbReference>
<comment type="similarity">
    <text evidence="7">Belongs to the binding-protein-dependent transport system permease family.</text>
</comment>
<accession>A0A2V1K475</accession>
<keyword evidence="2 7" id="KW-0813">Transport</keyword>
<keyword evidence="3" id="KW-1003">Cell membrane</keyword>
<reference evidence="10" key="1">
    <citation type="submission" date="2018-05" db="EMBL/GenBank/DDBJ databases">
        <authorList>
            <person name="Li Y."/>
        </authorList>
    </citation>
    <scope>NUCLEOTIDE SEQUENCE [LARGE SCALE GENOMIC DNA]</scope>
    <source>
        <strain evidence="10">sk1b4</strain>
    </source>
</reference>
<feature type="transmembrane region" description="Helical" evidence="7">
    <location>
        <begin position="187"/>
        <end position="209"/>
    </location>
</feature>
<feature type="transmembrane region" description="Helical" evidence="7">
    <location>
        <begin position="50"/>
        <end position="74"/>
    </location>
</feature>
<keyword evidence="6 7" id="KW-0472">Membrane</keyword>
<name>A0A2V1K475_9ACTO</name>
<keyword evidence="4 7" id="KW-0812">Transmembrane</keyword>
<feature type="transmembrane region" description="Helical" evidence="7">
    <location>
        <begin position="145"/>
        <end position="166"/>
    </location>
</feature>
<dbReference type="InterPro" id="IPR045621">
    <property type="entry name" value="BPD_transp_1_N"/>
</dbReference>
<dbReference type="GO" id="GO:0071916">
    <property type="term" value="F:dipeptide transmembrane transporter activity"/>
    <property type="evidence" value="ECO:0007669"/>
    <property type="project" value="TreeGrafter"/>
</dbReference>
<dbReference type="AlphaFoldDB" id="A0A2V1K475"/>
<evidence type="ECO:0000313" key="9">
    <source>
        <dbReference type="EMBL" id="PWF24449.1"/>
    </source>
</evidence>
<evidence type="ECO:0000313" key="10">
    <source>
        <dbReference type="Proteomes" id="UP000245283"/>
    </source>
</evidence>
<feature type="transmembrane region" description="Helical" evidence="7">
    <location>
        <begin position="215"/>
        <end position="234"/>
    </location>
</feature>
<dbReference type="PANTHER" id="PTHR43163:SF6">
    <property type="entry name" value="DIPEPTIDE TRANSPORT SYSTEM PERMEASE PROTEIN DPPB-RELATED"/>
    <property type="match status" value="1"/>
</dbReference>
<feature type="domain" description="ABC transmembrane type-1" evidence="8">
    <location>
        <begin position="141"/>
        <end position="341"/>
    </location>
</feature>
<comment type="caution">
    <text evidence="9">The sequence shown here is derived from an EMBL/GenBank/DDBJ whole genome shotgun (WGS) entry which is preliminary data.</text>
</comment>
<dbReference type="InterPro" id="IPR035906">
    <property type="entry name" value="MetI-like_sf"/>
</dbReference>
<evidence type="ECO:0000256" key="2">
    <source>
        <dbReference type="ARBA" id="ARBA00022448"/>
    </source>
</evidence>
<dbReference type="GO" id="GO:0005886">
    <property type="term" value="C:plasma membrane"/>
    <property type="evidence" value="ECO:0007669"/>
    <property type="project" value="UniProtKB-SubCell"/>
</dbReference>
<evidence type="ECO:0000256" key="5">
    <source>
        <dbReference type="ARBA" id="ARBA00022989"/>
    </source>
</evidence>
<feature type="transmembrane region" description="Helical" evidence="7">
    <location>
        <begin position="276"/>
        <end position="298"/>
    </location>
</feature>
<dbReference type="SUPFAM" id="SSF161098">
    <property type="entry name" value="MetI-like"/>
    <property type="match status" value="1"/>
</dbReference>
<dbReference type="RefSeq" id="WP_109094558.1">
    <property type="nucleotide sequence ID" value="NZ_QETB01000007.1"/>
</dbReference>
<dbReference type="Pfam" id="PF19300">
    <property type="entry name" value="BPD_transp_1_N"/>
    <property type="match status" value="1"/>
</dbReference>
<evidence type="ECO:0000259" key="8">
    <source>
        <dbReference type="PROSITE" id="PS50928"/>
    </source>
</evidence>
<dbReference type="PROSITE" id="PS50928">
    <property type="entry name" value="ABC_TM1"/>
    <property type="match status" value="1"/>
</dbReference>
<gene>
    <name evidence="9" type="ORF">DD236_11600</name>
</gene>
<keyword evidence="10" id="KW-1185">Reference proteome</keyword>
<keyword evidence="5 7" id="KW-1133">Transmembrane helix</keyword>
<dbReference type="Pfam" id="PF00528">
    <property type="entry name" value="BPD_transp_1"/>
    <property type="match status" value="1"/>
</dbReference>
<proteinExistence type="inferred from homology"/>
<dbReference type="InterPro" id="IPR000515">
    <property type="entry name" value="MetI-like"/>
</dbReference>
<feature type="transmembrane region" description="Helical" evidence="7">
    <location>
        <begin position="318"/>
        <end position="341"/>
    </location>
</feature>
<evidence type="ECO:0000256" key="6">
    <source>
        <dbReference type="ARBA" id="ARBA00023136"/>
    </source>
</evidence>
<organism evidence="9 10">
    <name type="scientific">Ancrocorticia populi</name>
    <dbReference type="NCBI Taxonomy" id="2175228"/>
    <lineage>
        <taxon>Bacteria</taxon>
        <taxon>Bacillati</taxon>
        <taxon>Actinomycetota</taxon>
        <taxon>Actinomycetes</taxon>
        <taxon>Actinomycetales</taxon>
        <taxon>Actinomycetaceae</taxon>
        <taxon>Ancrocorticia</taxon>
    </lineage>
</organism>
<dbReference type="EMBL" id="QETB01000007">
    <property type="protein sequence ID" value="PWF24449.1"/>
    <property type="molecule type" value="Genomic_DNA"/>
</dbReference>
<dbReference type="Gene3D" id="1.10.3720.10">
    <property type="entry name" value="MetI-like"/>
    <property type="match status" value="1"/>
</dbReference>
<dbReference type="Proteomes" id="UP000245283">
    <property type="component" value="Unassembled WGS sequence"/>
</dbReference>
<dbReference type="PANTHER" id="PTHR43163">
    <property type="entry name" value="DIPEPTIDE TRANSPORT SYSTEM PERMEASE PROTEIN DPPB-RELATED"/>
    <property type="match status" value="1"/>
</dbReference>
<sequence length="358" mass="37730">MSIDTHYVAEFKAGAAEAKPNASTPKSDGGALVSGITRAAKARILARRTLWQLGGALIVLWAAITLAFFAIHFAPGDTASMLLGQDNRNDPALRAQAIERWGLDKPVWEQYIGYLTGVLRGDLGESYVLRRPVAEVLGEQLLPTIQLALAATVLALLIAFVAALVTSGRGGLLRSLWRGGELVLVSLPPFWFGILLLAVFSFNLGWFPVSGAGSFAALVLPAFAMAVPTGAYLGQVFREGAERSLEAPYSVTARSRGLGEWRLCTHHSLRHGSLPVVTLTGLTVGGMLGGAVITEKVFGRPGIGQVAVAAVNEKDIPVILGVAILATAVFVVATTTADLILTALDPRLRQTTSGGTEK</sequence>
<evidence type="ECO:0000256" key="4">
    <source>
        <dbReference type="ARBA" id="ARBA00022692"/>
    </source>
</evidence>
<comment type="subcellular location">
    <subcellularLocation>
        <location evidence="1 7">Cell membrane</location>
        <topology evidence="1 7">Multi-pass membrane protein</topology>
    </subcellularLocation>
</comment>
<evidence type="ECO:0000256" key="3">
    <source>
        <dbReference type="ARBA" id="ARBA00022475"/>
    </source>
</evidence>
<dbReference type="OrthoDB" id="147688at2"/>
<evidence type="ECO:0000256" key="1">
    <source>
        <dbReference type="ARBA" id="ARBA00004651"/>
    </source>
</evidence>
<evidence type="ECO:0000256" key="7">
    <source>
        <dbReference type="RuleBase" id="RU363032"/>
    </source>
</evidence>